<dbReference type="PROSITE" id="PS01165">
    <property type="entry name" value="COPPER_AMINE_OXID_2"/>
    <property type="match status" value="1"/>
</dbReference>
<dbReference type="SUPFAM" id="SSF49998">
    <property type="entry name" value="Amine oxidase catalytic domain"/>
    <property type="match status" value="1"/>
</dbReference>
<keyword evidence="10" id="KW-1133">Transmembrane helix</keyword>
<keyword evidence="10" id="KW-0472">Membrane</keyword>
<comment type="caution">
    <text evidence="13">The sequence shown here is derived from an EMBL/GenBank/DDBJ whole genome shotgun (WGS) entry which is preliminary data.</text>
</comment>
<evidence type="ECO:0000256" key="1">
    <source>
        <dbReference type="ARBA" id="ARBA00007983"/>
    </source>
</evidence>
<dbReference type="InterPro" id="IPR049948">
    <property type="entry name" value="Cu_Am_ox_TPQ-bd"/>
</dbReference>
<dbReference type="GO" id="GO:0005886">
    <property type="term" value="C:plasma membrane"/>
    <property type="evidence" value="ECO:0007669"/>
    <property type="project" value="TreeGrafter"/>
</dbReference>
<keyword evidence="4 8" id="KW-0560">Oxidoreductase</keyword>
<accession>A0AAV2H4A1</accession>
<comment type="PTM">
    <text evidence="7 8">Topaquinone (TPQ) is generated by copper-dependent autoxidation of a specific tyrosyl residue.</text>
</comment>
<evidence type="ECO:0000256" key="4">
    <source>
        <dbReference type="ARBA" id="ARBA00023002"/>
    </source>
</evidence>
<dbReference type="GO" id="GO:0048038">
    <property type="term" value="F:quinone binding"/>
    <property type="evidence" value="ECO:0007669"/>
    <property type="project" value="InterPro"/>
</dbReference>
<feature type="domain" description="Copper amine oxidase N2-terminal" evidence="12">
    <location>
        <begin position="120"/>
        <end position="181"/>
    </location>
</feature>
<feature type="active site" description="Proton acceptor" evidence="6">
    <location>
        <position position="425"/>
    </location>
</feature>
<dbReference type="AlphaFoldDB" id="A0AAV2H4A1"/>
<dbReference type="GO" id="GO:0009308">
    <property type="term" value="P:amine metabolic process"/>
    <property type="evidence" value="ECO:0007669"/>
    <property type="project" value="UniProtKB-UniRule"/>
</dbReference>
<keyword evidence="10" id="KW-0812">Transmembrane</keyword>
<dbReference type="PANTHER" id="PTHR10638">
    <property type="entry name" value="COPPER AMINE OXIDASE"/>
    <property type="match status" value="1"/>
</dbReference>
<dbReference type="InterPro" id="IPR015798">
    <property type="entry name" value="Cu_amine_oxidase_C"/>
</dbReference>
<dbReference type="GO" id="GO:0005507">
    <property type="term" value="F:copper ion binding"/>
    <property type="evidence" value="ECO:0007669"/>
    <property type="project" value="InterPro"/>
</dbReference>
<evidence type="ECO:0000256" key="6">
    <source>
        <dbReference type="PIRSR" id="PIRSR600269-50"/>
    </source>
</evidence>
<dbReference type="InterPro" id="IPR036460">
    <property type="entry name" value="Cu_amine_oxidase_C_sf"/>
</dbReference>
<evidence type="ECO:0000256" key="7">
    <source>
        <dbReference type="PIRSR" id="PIRSR600269-51"/>
    </source>
</evidence>
<dbReference type="PRINTS" id="PR00766">
    <property type="entry name" value="CUDAOXIDASE"/>
</dbReference>
<dbReference type="GO" id="GO:0008131">
    <property type="term" value="F:primary methylamine oxidase activity"/>
    <property type="evidence" value="ECO:0007669"/>
    <property type="project" value="InterPro"/>
</dbReference>
<comment type="similarity">
    <text evidence="1 8">Belongs to the copper/topaquinone oxidase family.</text>
</comment>
<dbReference type="Proteomes" id="UP001497497">
    <property type="component" value="Unassembled WGS sequence"/>
</dbReference>
<dbReference type="PROSITE" id="PS01164">
    <property type="entry name" value="COPPER_AMINE_OXID_1"/>
    <property type="match status" value="1"/>
</dbReference>
<keyword evidence="5 8" id="KW-0186">Copper</keyword>
<feature type="compositionally biased region" description="Basic residues" evidence="9">
    <location>
        <begin position="339"/>
        <end position="350"/>
    </location>
</feature>
<keyword evidence="3 6" id="KW-0801">TPQ</keyword>
<dbReference type="PANTHER" id="PTHR10638:SF20">
    <property type="entry name" value="AMINE OXIDASE"/>
    <property type="match status" value="1"/>
</dbReference>
<sequence length="827" mass="93250">MAGISTSALFLQTSAHSPDEILKENQKLQKKIKRTCLLLSVISFVALALLGAVIGILVYDSHTVGTPALKECGILGALDKDNVDYLDEPVEPGPFHDLTSNEIRDVRRFLKQMLNLGKPEAAKLSDPLIYMMDLAAPNKSDALAYLDFGAAPPPRYATVTIFRGDMTPPVVEERLCGPLPNISSCRVVATMPFASRPFGYGEFYRFYATVIQEAQRLFGNILQESYGLNMSDACKSHCGSFAVFPIASNMNGISDRRKVWLMLTYDIAFYTLYPVDFGLLCDVDGVNENLFSIESIWYSGIMYSKPNDLLEAYSNGSANKTRIPYPSEKQTKFSDFKRRGPPKPAKRRRPPQLFEPDGKRFTVRHRKVEYLDMWSFYYRMSTIRGPAVYDIRFLGERIAYEISLSELGVFYSGYSPMLREAFYVDTAFLSGSGSRALVPGADCPTTAILLPFVVSAIDKEESAVFPRSICIFEQSFGTPLRRHLTPKGSGSFYGGLMDSALIVRSINTVDNYDYVVDFIFHQNGVLGVSMGLTGYMVTNLYAPGHDAPYGVKIQDFISAPIHLHAAHFKVDVDINGTSNRYETLDIEEETVFIDRPPNPEYSQTKYAYNLKSSEKNATYEYNFDKPMYHIFHNNNARNTFGEKKSFRLKAEGIAKQLMRRNVGYEKAAPWARHQLAVTRYKDQEYASSSFYRQWIPSKKNMDFQSFIDDDESIVDEDLVAWVTLGIHHIPHTEDLPVTTTPGKHATFHLLPYNYFSECPSMMSRDAVFMSHSAPEDPAKGLSFADYGSNDVSKLEQAGVCQYKPYDMVSYWLKQPDALLETTYSKGL</sequence>
<evidence type="ECO:0000256" key="3">
    <source>
        <dbReference type="ARBA" id="ARBA00022772"/>
    </source>
</evidence>
<dbReference type="SUPFAM" id="SSF54416">
    <property type="entry name" value="Amine oxidase N-terminal region"/>
    <property type="match status" value="2"/>
</dbReference>
<dbReference type="EC" id="1.4.3.-" evidence="8"/>
<proteinExistence type="inferred from homology"/>
<feature type="transmembrane region" description="Helical" evidence="10">
    <location>
        <begin position="36"/>
        <end position="59"/>
    </location>
</feature>
<name>A0AAV2H4A1_LYMST</name>
<keyword evidence="2 8" id="KW-0479">Metal-binding</keyword>
<reference evidence="13 14" key="1">
    <citation type="submission" date="2024-04" db="EMBL/GenBank/DDBJ databases">
        <authorList>
            <consortium name="Genoscope - CEA"/>
            <person name="William W."/>
        </authorList>
    </citation>
    <scope>NUCLEOTIDE SEQUENCE [LARGE SCALE GENOMIC DNA]</scope>
</reference>
<comment type="cofactor">
    <cofactor evidence="8">
        <name>Cu cation</name>
        <dbReference type="ChEBI" id="CHEBI:23378"/>
    </cofactor>
    <text evidence="8">Contains 1 topaquinone per subunit.</text>
</comment>
<dbReference type="Pfam" id="PF02727">
    <property type="entry name" value="Cu_amine_oxidN2"/>
    <property type="match status" value="1"/>
</dbReference>
<evidence type="ECO:0000313" key="14">
    <source>
        <dbReference type="Proteomes" id="UP001497497"/>
    </source>
</evidence>
<dbReference type="Pfam" id="PF01179">
    <property type="entry name" value="Cu_amine_oxid"/>
    <property type="match status" value="1"/>
</dbReference>
<evidence type="ECO:0000313" key="13">
    <source>
        <dbReference type="EMBL" id="CAL1528470.1"/>
    </source>
</evidence>
<evidence type="ECO:0000256" key="8">
    <source>
        <dbReference type="RuleBase" id="RU000672"/>
    </source>
</evidence>
<feature type="modified residue" description="2',4',5'-topaquinone" evidence="7">
    <location>
        <position position="512"/>
    </location>
</feature>
<gene>
    <name evidence="13" type="ORF">GSLYS_00002640001</name>
</gene>
<dbReference type="EMBL" id="CAXITT010000033">
    <property type="protein sequence ID" value="CAL1528470.1"/>
    <property type="molecule type" value="Genomic_DNA"/>
</dbReference>
<protein>
    <recommendedName>
        <fullName evidence="8">Amine oxidase</fullName>
        <ecNumber evidence="8">1.4.3.-</ecNumber>
    </recommendedName>
</protein>
<dbReference type="InterPro" id="IPR015800">
    <property type="entry name" value="Cu_amine_oxidase_N2"/>
</dbReference>
<evidence type="ECO:0000256" key="9">
    <source>
        <dbReference type="SAM" id="MobiDB-lite"/>
    </source>
</evidence>
<dbReference type="InterPro" id="IPR049947">
    <property type="entry name" value="Cu_Am_Ox_Cu-bd"/>
</dbReference>
<evidence type="ECO:0000256" key="10">
    <source>
        <dbReference type="SAM" id="Phobius"/>
    </source>
</evidence>
<feature type="domain" description="Copper amine oxidase catalytic" evidence="11">
    <location>
        <begin position="352"/>
        <end position="761"/>
    </location>
</feature>
<dbReference type="InterPro" id="IPR016182">
    <property type="entry name" value="Cu_amine_oxidase_N-reg"/>
</dbReference>
<dbReference type="InterPro" id="IPR000269">
    <property type="entry name" value="Cu_amine_oxidase"/>
</dbReference>
<keyword evidence="14" id="KW-1185">Reference proteome</keyword>
<dbReference type="Gene3D" id="2.70.98.20">
    <property type="entry name" value="Copper amine oxidase, catalytic domain"/>
    <property type="match status" value="1"/>
</dbReference>
<feature type="active site" description="Schiff-base intermediate with substrate; via topaquinone" evidence="6">
    <location>
        <position position="512"/>
    </location>
</feature>
<evidence type="ECO:0000259" key="11">
    <source>
        <dbReference type="Pfam" id="PF01179"/>
    </source>
</evidence>
<organism evidence="13 14">
    <name type="scientific">Lymnaea stagnalis</name>
    <name type="common">Great pond snail</name>
    <name type="synonym">Helix stagnalis</name>
    <dbReference type="NCBI Taxonomy" id="6523"/>
    <lineage>
        <taxon>Eukaryota</taxon>
        <taxon>Metazoa</taxon>
        <taxon>Spiralia</taxon>
        <taxon>Lophotrochozoa</taxon>
        <taxon>Mollusca</taxon>
        <taxon>Gastropoda</taxon>
        <taxon>Heterobranchia</taxon>
        <taxon>Euthyneura</taxon>
        <taxon>Panpulmonata</taxon>
        <taxon>Hygrophila</taxon>
        <taxon>Lymnaeoidea</taxon>
        <taxon>Lymnaeidae</taxon>
        <taxon>Lymnaea</taxon>
    </lineage>
</organism>
<evidence type="ECO:0000256" key="2">
    <source>
        <dbReference type="ARBA" id="ARBA00022723"/>
    </source>
</evidence>
<feature type="region of interest" description="Disordered" evidence="9">
    <location>
        <begin position="332"/>
        <end position="356"/>
    </location>
</feature>
<dbReference type="Gene3D" id="3.10.450.40">
    <property type="match status" value="2"/>
</dbReference>
<evidence type="ECO:0000256" key="5">
    <source>
        <dbReference type="ARBA" id="ARBA00023008"/>
    </source>
</evidence>
<evidence type="ECO:0000259" key="12">
    <source>
        <dbReference type="Pfam" id="PF02727"/>
    </source>
</evidence>